<feature type="region of interest" description="Disordered" evidence="1">
    <location>
        <begin position="72"/>
        <end position="91"/>
    </location>
</feature>
<name>A0A8H8DIZ0_9FUNG</name>
<dbReference type="SUPFAM" id="SSF57863">
    <property type="entry name" value="ArfGap/RecO-like zinc finger"/>
    <property type="match status" value="1"/>
</dbReference>
<dbReference type="InterPro" id="IPR038508">
    <property type="entry name" value="ArfGAP_dom_sf"/>
</dbReference>
<protein>
    <submittedName>
        <fullName evidence="2">Uncharacterized protein</fullName>
    </submittedName>
</protein>
<comment type="caution">
    <text evidence="2">The sequence shown here is derived from an EMBL/GenBank/DDBJ whole genome shotgun (WGS) entry which is preliminary data.</text>
</comment>
<feature type="compositionally biased region" description="Basic and acidic residues" evidence="1">
    <location>
        <begin position="327"/>
        <end position="350"/>
    </location>
</feature>
<gene>
    <name evidence="2" type="ORF">BJ554DRAFT_7619</name>
</gene>
<dbReference type="Proteomes" id="UP000673691">
    <property type="component" value="Unassembled WGS sequence"/>
</dbReference>
<dbReference type="OrthoDB" id="983479at2759"/>
<feature type="region of interest" description="Disordered" evidence="1">
    <location>
        <begin position="321"/>
        <end position="350"/>
    </location>
</feature>
<sequence length="350" mass="38379">MAAVVIPKAQQDLLTRRPSRVDSLFEIPKSDTATGIARTFAKVAALVGKHPTTACSVSFQGNDILFTAAPAHASGPAHAPAPASASGPLADDHGRKKSIVSLFRRKSSVHNHQQQQEERQDYQQHPTHIARCDIRTTKVEVAGHVKSWKRNRKDPLVKLRIIDAKGPCRKIYAANVGDAGELVRAVVKERERALEGSPVDGHHYGREILDLLRERDVSNRVCADCGTANPEWVSNALGTTVGWEWKTSSSSRFFTTWEPGSALREAALRAAGNFAINKVRTARGLGKRRLSVDHAAAAAATGPSPVPEVDGNYIREKYALGRGRSRTNIDEPRANPDHERKRRRTVDVEL</sequence>
<dbReference type="Gene3D" id="1.10.220.150">
    <property type="entry name" value="Arf GTPase activating protein"/>
    <property type="match status" value="1"/>
</dbReference>
<keyword evidence="3" id="KW-1185">Reference proteome</keyword>
<dbReference type="EMBL" id="JAEFCI010005356">
    <property type="protein sequence ID" value="KAG5460344.1"/>
    <property type="molecule type" value="Genomic_DNA"/>
</dbReference>
<feature type="compositionally biased region" description="Low complexity" evidence="1">
    <location>
        <begin position="72"/>
        <end position="88"/>
    </location>
</feature>
<organism evidence="2 3">
    <name type="scientific">Olpidium bornovanus</name>
    <dbReference type="NCBI Taxonomy" id="278681"/>
    <lineage>
        <taxon>Eukaryota</taxon>
        <taxon>Fungi</taxon>
        <taxon>Fungi incertae sedis</taxon>
        <taxon>Olpidiomycota</taxon>
        <taxon>Olpidiomycotina</taxon>
        <taxon>Olpidiomycetes</taxon>
        <taxon>Olpidiales</taxon>
        <taxon>Olpidiaceae</taxon>
        <taxon>Olpidium</taxon>
    </lineage>
</organism>
<accession>A0A8H8DIZ0</accession>
<evidence type="ECO:0000313" key="3">
    <source>
        <dbReference type="Proteomes" id="UP000673691"/>
    </source>
</evidence>
<reference evidence="2 3" key="1">
    <citation type="journal article" name="Sci. Rep.">
        <title>Genome-scale phylogenetic analyses confirm Olpidium as the closest living zoosporic fungus to the non-flagellated, terrestrial fungi.</title>
        <authorList>
            <person name="Chang Y."/>
            <person name="Rochon D."/>
            <person name="Sekimoto S."/>
            <person name="Wang Y."/>
            <person name="Chovatia M."/>
            <person name="Sandor L."/>
            <person name="Salamov A."/>
            <person name="Grigoriev I.V."/>
            <person name="Stajich J.E."/>
            <person name="Spatafora J.W."/>
        </authorList>
    </citation>
    <scope>NUCLEOTIDE SEQUENCE [LARGE SCALE GENOMIC DNA]</scope>
    <source>
        <strain evidence="2">S191</strain>
    </source>
</reference>
<feature type="region of interest" description="Disordered" evidence="1">
    <location>
        <begin position="105"/>
        <end position="125"/>
    </location>
</feature>
<evidence type="ECO:0000313" key="2">
    <source>
        <dbReference type="EMBL" id="KAG5460344.1"/>
    </source>
</evidence>
<dbReference type="InterPro" id="IPR037278">
    <property type="entry name" value="ARFGAP/RecO"/>
</dbReference>
<proteinExistence type="predicted"/>
<evidence type="ECO:0000256" key="1">
    <source>
        <dbReference type="SAM" id="MobiDB-lite"/>
    </source>
</evidence>
<dbReference type="AlphaFoldDB" id="A0A8H8DIZ0"/>